<evidence type="ECO:0000313" key="4">
    <source>
        <dbReference type="Proteomes" id="UP000194632"/>
    </source>
</evidence>
<dbReference type="GO" id="GO:0004806">
    <property type="term" value="F:triacylglycerol lipase activity"/>
    <property type="evidence" value="ECO:0007669"/>
    <property type="project" value="InterPro"/>
</dbReference>
<dbReference type="AlphaFoldDB" id="A0A2C9ZJD6"/>
<dbReference type="GO" id="GO:0016042">
    <property type="term" value="P:lipid catabolic process"/>
    <property type="evidence" value="ECO:0007669"/>
    <property type="project" value="InterPro"/>
</dbReference>
<dbReference type="Pfam" id="PF03583">
    <property type="entry name" value="LIP"/>
    <property type="match status" value="1"/>
</dbReference>
<feature type="region of interest" description="Disordered" evidence="1">
    <location>
        <begin position="41"/>
        <end position="61"/>
    </location>
</feature>
<keyword evidence="4" id="KW-1185">Reference proteome</keyword>
<dbReference type="OrthoDB" id="9798122at2"/>
<protein>
    <submittedName>
        <fullName evidence="3">Lipase</fullName>
    </submittedName>
</protein>
<dbReference type="Gene3D" id="3.40.50.1820">
    <property type="entry name" value="alpha/beta hydrolase"/>
    <property type="match status" value="1"/>
</dbReference>
<dbReference type="SUPFAM" id="SSF53474">
    <property type="entry name" value="alpha/beta-Hydrolases"/>
    <property type="match status" value="1"/>
</dbReference>
<dbReference type="EMBL" id="NGFO01000001">
    <property type="protein sequence ID" value="OUC80848.1"/>
    <property type="molecule type" value="Genomic_DNA"/>
</dbReference>
<dbReference type="InterPro" id="IPR029058">
    <property type="entry name" value="AB_hydrolase_fold"/>
</dbReference>
<dbReference type="STRING" id="417102.CA982_00275"/>
<dbReference type="InterPro" id="IPR005152">
    <property type="entry name" value="Lipase_secreted"/>
</dbReference>
<keyword evidence="2" id="KW-0732">Signal</keyword>
<evidence type="ECO:0000313" key="3">
    <source>
        <dbReference type="EMBL" id="OUC80848.1"/>
    </source>
</evidence>
<dbReference type="RefSeq" id="WP_086533360.1">
    <property type="nucleotide sequence ID" value="NZ_NGFO01000001.1"/>
</dbReference>
<reference evidence="3 4" key="1">
    <citation type="submission" date="2017-05" db="EMBL/GenBank/DDBJ databases">
        <title>Biotechnological potential of actinobacteria isolated from South African environments.</title>
        <authorList>
            <person name="Le Roes-Hill M."/>
            <person name="Prins A."/>
            <person name="Durrell K.A."/>
        </authorList>
    </citation>
    <scope>NUCLEOTIDE SEQUENCE [LARGE SCALE GENOMIC DNA]</scope>
    <source>
        <strain evidence="3">BS2</strain>
    </source>
</reference>
<comment type="caution">
    <text evidence="3">The sequence shown here is derived from an EMBL/GenBank/DDBJ whole genome shotgun (WGS) entry which is preliminary data.</text>
</comment>
<dbReference type="PANTHER" id="PTHR34853">
    <property type="match status" value="1"/>
</dbReference>
<dbReference type="Gene3D" id="1.10.260.130">
    <property type="match status" value="1"/>
</dbReference>
<evidence type="ECO:0000256" key="1">
    <source>
        <dbReference type="SAM" id="MobiDB-lite"/>
    </source>
</evidence>
<name>A0A2C9ZJD6_9ACTN</name>
<accession>A0A2C9ZJD6</accession>
<organism evidence="3 4">
    <name type="scientific">Gordonia lacunae</name>
    <dbReference type="NCBI Taxonomy" id="417102"/>
    <lineage>
        <taxon>Bacteria</taxon>
        <taxon>Bacillati</taxon>
        <taxon>Actinomycetota</taxon>
        <taxon>Actinomycetes</taxon>
        <taxon>Mycobacteriales</taxon>
        <taxon>Gordoniaceae</taxon>
        <taxon>Gordonia</taxon>
    </lineage>
</organism>
<dbReference type="Proteomes" id="UP000194632">
    <property type="component" value="Unassembled WGS sequence"/>
</dbReference>
<proteinExistence type="predicted"/>
<dbReference type="PIRSF" id="PIRSF029171">
    <property type="entry name" value="Esterase_LipA"/>
    <property type="match status" value="1"/>
</dbReference>
<feature type="signal peptide" evidence="2">
    <location>
        <begin position="1"/>
        <end position="30"/>
    </location>
</feature>
<dbReference type="PANTHER" id="PTHR34853:SF1">
    <property type="entry name" value="LIPASE 5"/>
    <property type="match status" value="1"/>
</dbReference>
<evidence type="ECO:0000256" key="2">
    <source>
        <dbReference type="SAM" id="SignalP"/>
    </source>
</evidence>
<sequence>MRLLSRGLGTLTAILGLTTTLSVLAPTVSAAPVPVPAAAPAQLPSDDPFYDPPAGYESRSPGAALRTREVELGWRGTSIPISATQILYRTTNQFGGPTATVTTVISPPGAPAGAPRRVVSYHSFYDALGSQCDPSYTLRGGNAAEAPIDITLISGLLAAGYTVAAPDYEGRGLRWTMGRESGYAALDGVRTALGHLRAPARTPVGLFGYSGGSIPTGFGAELAPRYAPELNIVGAAAGGVLVNPANNLGYVNGSENWAGVIPALMAVYGETYGIDMQSYLSPKGKQVLGQVAGECIEAFADKYPGLTDHQLLVPSVGGLLDVPGVRQAISQNVMGTRGTPRSPMMLGVGNVDGTGDGVMIAADVGRLAGSFCERGVPTTFTEYRGSTHTRAFIPWSADALGFLDRRFSGKPARGCGR</sequence>
<feature type="chain" id="PRO_5012157846" evidence="2">
    <location>
        <begin position="31"/>
        <end position="417"/>
    </location>
</feature>
<gene>
    <name evidence="3" type="ORF">CA982_00275</name>
</gene>